<sequence>ADDCDLQIMELTASEPRDKKVEDITYTTTYFEVVVRSKELPPSTVDKFETYIDETVADMLEFINIIATGEDFTTATIELVNMEKLEPPDAEDLEDADKAARRDMGPEATIKLIIYGFPR</sequence>
<protein>
    <submittedName>
        <fullName evidence="1">Uncharacterized protein</fullName>
    </submittedName>
</protein>
<feature type="non-terminal residue" evidence="1">
    <location>
        <position position="1"/>
    </location>
</feature>
<comment type="caution">
    <text evidence="1">The sequence shown here is derived from an EMBL/GenBank/DDBJ whole genome shotgun (WGS) entry which is preliminary data.</text>
</comment>
<gene>
    <name evidence="1" type="ORF">S03H2_18345</name>
</gene>
<organism evidence="1">
    <name type="scientific">marine sediment metagenome</name>
    <dbReference type="NCBI Taxonomy" id="412755"/>
    <lineage>
        <taxon>unclassified sequences</taxon>
        <taxon>metagenomes</taxon>
        <taxon>ecological metagenomes</taxon>
    </lineage>
</organism>
<reference evidence="1" key="1">
    <citation type="journal article" date="2014" name="Front. Microbiol.">
        <title>High frequency of phylogenetically diverse reductive dehalogenase-homologous genes in deep subseafloor sedimentary metagenomes.</title>
        <authorList>
            <person name="Kawai M."/>
            <person name="Futagami T."/>
            <person name="Toyoda A."/>
            <person name="Takaki Y."/>
            <person name="Nishi S."/>
            <person name="Hori S."/>
            <person name="Arai W."/>
            <person name="Tsubouchi T."/>
            <person name="Morono Y."/>
            <person name="Uchiyama I."/>
            <person name="Ito T."/>
            <person name="Fujiyama A."/>
            <person name="Inagaki F."/>
            <person name="Takami H."/>
        </authorList>
    </citation>
    <scope>NUCLEOTIDE SEQUENCE</scope>
    <source>
        <strain evidence="1">Expedition CK06-06</strain>
    </source>
</reference>
<dbReference type="EMBL" id="BARU01009513">
    <property type="protein sequence ID" value="GAH38023.1"/>
    <property type="molecule type" value="Genomic_DNA"/>
</dbReference>
<dbReference type="AlphaFoldDB" id="X1GYF0"/>
<proteinExistence type="predicted"/>
<name>X1GYF0_9ZZZZ</name>
<accession>X1GYF0</accession>
<evidence type="ECO:0000313" key="1">
    <source>
        <dbReference type="EMBL" id="GAH38023.1"/>
    </source>
</evidence>